<dbReference type="RefSeq" id="WP_190951219.1">
    <property type="nucleotide sequence ID" value="NZ_JACJTC010000017.1"/>
</dbReference>
<feature type="region of interest" description="Disordered" evidence="3">
    <location>
        <begin position="392"/>
        <end position="418"/>
    </location>
</feature>
<dbReference type="EMBL" id="JACJTC010000017">
    <property type="protein sequence ID" value="MBD2614165.1"/>
    <property type="molecule type" value="Genomic_DNA"/>
</dbReference>
<dbReference type="Proteomes" id="UP000606396">
    <property type="component" value="Unassembled WGS sequence"/>
</dbReference>
<reference evidence="5 6" key="1">
    <citation type="journal article" date="2020" name="ISME J.">
        <title>Comparative genomics reveals insights into cyanobacterial evolution and habitat adaptation.</title>
        <authorList>
            <person name="Chen M.Y."/>
            <person name="Teng W.K."/>
            <person name="Zhao L."/>
            <person name="Hu C.X."/>
            <person name="Zhou Y.K."/>
            <person name="Han B.P."/>
            <person name="Song L.R."/>
            <person name="Shu W.S."/>
        </authorList>
    </citation>
    <scope>NUCLEOTIDE SEQUENCE [LARGE SCALE GENOMIC DNA]</scope>
    <source>
        <strain evidence="5 6">FACHB-252</strain>
    </source>
</reference>
<organism evidence="5 6">
    <name type="scientific">Nostoc punctiforme FACHB-252</name>
    <dbReference type="NCBI Taxonomy" id="1357509"/>
    <lineage>
        <taxon>Bacteria</taxon>
        <taxon>Bacillati</taxon>
        <taxon>Cyanobacteriota</taxon>
        <taxon>Cyanophyceae</taxon>
        <taxon>Nostocales</taxon>
        <taxon>Nostocaceae</taxon>
        <taxon>Nostoc</taxon>
    </lineage>
</organism>
<evidence type="ECO:0000256" key="1">
    <source>
        <dbReference type="ARBA" id="ARBA00022676"/>
    </source>
</evidence>
<sequence>MLITTVTENRKLSNKVNTKTHHVFVFLEIFAREGGIQSYIKDIFRAYLKLNPGYKAEVFLLRDSPNCLNSFEDENLKFHYFQNKSPQLGRVKMAVALLKCLLQNRPQQVFCGHINLAVLIQTLCQPLGIPYTVLTYGKEVWEPLKNQERRALASAAGIWAISRYSRDRACLTNGLDPKIIQMMPCAIDGDKFTPGDKQPELVEKYGLTGAKVLMTVARLWSGDIYKGVDVTIRALPKITEVFPQVKYLVIGRGDDQPRLAQLAQDLGVSDRVVFAGFVATEELMEHYRLADAYIMPSQEGFGIVYLEAMACQVPVLSGDDDGSADPLQDGKLGWRVPHRNPDAVAAACIEMLQGNDQRCNGQWLREQAIALFGLDAFQQNLQHLLSSPVLSPSDKSLMTNGQNRYPRGRAGRNFKNEL</sequence>
<keyword evidence="1" id="KW-0328">Glycosyltransferase</keyword>
<comment type="caution">
    <text evidence="5">The sequence shown here is derived from an EMBL/GenBank/DDBJ whole genome shotgun (WGS) entry which is preliminary data.</text>
</comment>
<dbReference type="InterPro" id="IPR001296">
    <property type="entry name" value="Glyco_trans_1"/>
</dbReference>
<dbReference type="SUPFAM" id="SSF53756">
    <property type="entry name" value="UDP-Glycosyltransferase/glycogen phosphorylase"/>
    <property type="match status" value="1"/>
</dbReference>
<dbReference type="PANTHER" id="PTHR12526">
    <property type="entry name" value="GLYCOSYLTRANSFERASE"/>
    <property type="match status" value="1"/>
</dbReference>
<keyword evidence="6" id="KW-1185">Reference proteome</keyword>
<feature type="domain" description="Glycosyl transferase family 1" evidence="4">
    <location>
        <begin position="204"/>
        <end position="358"/>
    </location>
</feature>
<gene>
    <name evidence="5" type="ORF">H6G94_23310</name>
</gene>
<proteinExistence type="predicted"/>
<feature type="compositionally biased region" description="Polar residues" evidence="3">
    <location>
        <begin position="392"/>
        <end position="403"/>
    </location>
</feature>
<evidence type="ECO:0000256" key="2">
    <source>
        <dbReference type="ARBA" id="ARBA00022679"/>
    </source>
</evidence>
<evidence type="ECO:0000256" key="3">
    <source>
        <dbReference type="SAM" id="MobiDB-lite"/>
    </source>
</evidence>
<keyword evidence="2" id="KW-0808">Transferase</keyword>
<dbReference type="PANTHER" id="PTHR12526:SF510">
    <property type="entry name" value="D-INOSITOL 3-PHOSPHATE GLYCOSYLTRANSFERASE"/>
    <property type="match status" value="1"/>
</dbReference>
<dbReference type="Pfam" id="PF00534">
    <property type="entry name" value="Glycos_transf_1"/>
    <property type="match status" value="1"/>
</dbReference>
<name>A0ABR8HGJ9_NOSPU</name>
<protein>
    <submittedName>
        <fullName evidence="5">Glycosyltransferase</fullName>
    </submittedName>
</protein>
<evidence type="ECO:0000313" key="6">
    <source>
        <dbReference type="Proteomes" id="UP000606396"/>
    </source>
</evidence>
<evidence type="ECO:0000259" key="4">
    <source>
        <dbReference type="Pfam" id="PF00534"/>
    </source>
</evidence>
<dbReference type="Gene3D" id="3.40.50.2000">
    <property type="entry name" value="Glycogen Phosphorylase B"/>
    <property type="match status" value="2"/>
</dbReference>
<evidence type="ECO:0000313" key="5">
    <source>
        <dbReference type="EMBL" id="MBD2614165.1"/>
    </source>
</evidence>
<accession>A0ABR8HGJ9</accession>